<sequence>MRMKLILTLTTVCTVSAGFIDRLNGLYARWNPSSNQGFFMSNDRQNYVTAEQLLPDALLHQQILGPQLAAAGYSGAQIVAGPIAVPLKNLPRPPGVASSSFPSRPAYQQRPTAQAPPFNQQSYPHSSSGSFPSHQQYASYRSQQKPSLRYQPLQPNQGGQQVLSIQQGAAYNYGQQQTYQAQSPAQFQTSAALPHSQAAYAKLPNAVPLAGTSFLINTPEYQQTSPVQLQSNFPTAYSLQKQSFQSQATPQDVNVYRGAPAQPAQQAEVSSYPSQQTSHSIPSYSYQQLPKAYPVAQQQHHEQPKQPVYQHVQKVKNINFNSDYYHSKHAPQSVASQNPVYHAGQVFNIEHPVRQYSPTEAPQKVQYSEWTPIPKGPVETQTSAPNASDNFAQTDGISDADLQDLNFNDVFSGLVPDIPEIPSNVDHAAFSSQSNGGQYSPSTLSQLNRNVADFSPESKRETNPNKVSKSKSEKVTERKRDIFILEKGDLPAQGRSSAGPMVSSQESVNPRLISKREKVKKLRSSSKTDPKIKRKKSTTTTPSPSSSAETSNSGDNIVTVAWKRDKPHAIPRIGEGAGRFVGKVLEDVDVVRGKPAGKINDDIFLSNVGYSIKFTSR</sequence>
<feature type="compositionally biased region" description="Polar residues" evidence="1">
    <location>
        <begin position="379"/>
        <end position="389"/>
    </location>
</feature>
<evidence type="ECO:0000256" key="2">
    <source>
        <dbReference type="SAM" id="SignalP"/>
    </source>
</evidence>
<feature type="region of interest" description="Disordered" evidence="1">
    <location>
        <begin position="370"/>
        <end position="389"/>
    </location>
</feature>
<feature type="region of interest" description="Disordered" evidence="1">
    <location>
        <begin position="94"/>
        <end position="161"/>
    </location>
</feature>
<feature type="compositionally biased region" description="Low complexity" evidence="1">
    <location>
        <begin position="538"/>
        <end position="553"/>
    </location>
</feature>
<feature type="region of interest" description="Disordered" evidence="1">
    <location>
        <begin position="425"/>
        <end position="444"/>
    </location>
</feature>
<feature type="region of interest" description="Disordered" evidence="1">
    <location>
        <begin position="454"/>
        <end position="554"/>
    </location>
</feature>
<evidence type="ECO:0000313" key="4">
    <source>
        <dbReference type="Proteomes" id="UP001187531"/>
    </source>
</evidence>
<evidence type="ECO:0000256" key="1">
    <source>
        <dbReference type="SAM" id="MobiDB-lite"/>
    </source>
</evidence>
<keyword evidence="2" id="KW-0732">Signal</keyword>
<dbReference type="Proteomes" id="UP001187531">
    <property type="component" value="Unassembled WGS sequence"/>
</dbReference>
<name>A0AA88HYW4_ARTSF</name>
<feature type="region of interest" description="Disordered" evidence="1">
    <location>
        <begin position="261"/>
        <end position="283"/>
    </location>
</feature>
<feature type="compositionally biased region" description="Basic and acidic residues" evidence="1">
    <location>
        <begin position="470"/>
        <end position="489"/>
    </location>
</feature>
<protein>
    <submittedName>
        <fullName evidence="3">Uncharacterized protein</fullName>
    </submittedName>
</protein>
<comment type="caution">
    <text evidence="3">The sequence shown here is derived from an EMBL/GenBank/DDBJ whole genome shotgun (WGS) entry which is preliminary data.</text>
</comment>
<keyword evidence="4" id="KW-1185">Reference proteome</keyword>
<accession>A0AA88HYW4</accession>
<dbReference type="AlphaFoldDB" id="A0AA88HYW4"/>
<dbReference type="EMBL" id="JAVRJZ010000015">
    <property type="protein sequence ID" value="KAK2712642.1"/>
    <property type="molecule type" value="Genomic_DNA"/>
</dbReference>
<feature type="compositionally biased region" description="Polar residues" evidence="1">
    <location>
        <begin position="430"/>
        <end position="444"/>
    </location>
</feature>
<organism evidence="3 4">
    <name type="scientific">Artemia franciscana</name>
    <name type="common">Brine shrimp</name>
    <name type="synonym">Artemia sanfranciscana</name>
    <dbReference type="NCBI Taxonomy" id="6661"/>
    <lineage>
        <taxon>Eukaryota</taxon>
        <taxon>Metazoa</taxon>
        <taxon>Ecdysozoa</taxon>
        <taxon>Arthropoda</taxon>
        <taxon>Crustacea</taxon>
        <taxon>Branchiopoda</taxon>
        <taxon>Anostraca</taxon>
        <taxon>Artemiidae</taxon>
        <taxon>Artemia</taxon>
    </lineage>
</organism>
<feature type="compositionally biased region" description="Polar residues" evidence="1">
    <location>
        <begin position="263"/>
        <end position="283"/>
    </location>
</feature>
<feature type="chain" id="PRO_5041658548" evidence="2">
    <location>
        <begin position="18"/>
        <end position="617"/>
    </location>
</feature>
<reference evidence="3" key="1">
    <citation type="submission" date="2023-07" db="EMBL/GenBank/DDBJ databases">
        <title>Chromosome-level genome assembly of Artemia franciscana.</title>
        <authorList>
            <person name="Jo E."/>
        </authorList>
    </citation>
    <scope>NUCLEOTIDE SEQUENCE</scope>
    <source>
        <tissue evidence="3">Whole body</tissue>
    </source>
</reference>
<proteinExistence type="predicted"/>
<evidence type="ECO:0000313" key="3">
    <source>
        <dbReference type="EMBL" id="KAK2712642.1"/>
    </source>
</evidence>
<feature type="compositionally biased region" description="Low complexity" evidence="1">
    <location>
        <begin position="120"/>
        <end position="137"/>
    </location>
</feature>
<feature type="signal peptide" evidence="2">
    <location>
        <begin position="1"/>
        <end position="17"/>
    </location>
</feature>
<gene>
    <name evidence="3" type="ORF">QYM36_011359</name>
</gene>